<dbReference type="SUPFAM" id="SSF54534">
    <property type="entry name" value="FKBP-like"/>
    <property type="match status" value="1"/>
</dbReference>
<dbReference type="NCBIfam" id="NF001263">
    <property type="entry name" value="PRK00226.1-4"/>
    <property type="match status" value="1"/>
</dbReference>
<evidence type="ECO:0000256" key="2">
    <source>
        <dbReference type="ARBA" id="ARBA00013729"/>
    </source>
</evidence>
<name>A0ABZ1BQN0_9FIRM</name>
<dbReference type="InterPro" id="IPR028624">
    <property type="entry name" value="Tscrpt_elong_fac_GreA/B"/>
</dbReference>
<comment type="similarity">
    <text evidence="1 8 9">Belongs to the GreA/GreB family.</text>
</comment>
<accession>A0ABZ1BQN0</accession>
<reference evidence="13" key="1">
    <citation type="submission" date="2023-12" db="EMBL/GenBank/DDBJ databases">
        <title>Novel isolates from deep terrestrial aquifers shed light on the physiology and ecology of the class Limnochordia.</title>
        <authorList>
            <person name="Karnachuk O.V."/>
            <person name="Lukina A.P."/>
            <person name="Avakyan M.R."/>
            <person name="Kadnikov V."/>
            <person name="Begmatov S."/>
            <person name="Beletsky A.V."/>
            <person name="Mardanov A.V."/>
            <person name="Ravin N.V."/>
        </authorList>
    </citation>
    <scope>NUCLEOTIDE SEQUENCE [LARGE SCALE GENOMIC DNA]</scope>
    <source>
        <strain evidence="13">LN</strain>
    </source>
</reference>
<dbReference type="Pfam" id="PF03449">
    <property type="entry name" value="GreA_GreB_N"/>
    <property type="match status" value="1"/>
</dbReference>
<keyword evidence="12" id="KW-0251">Elongation factor</keyword>
<dbReference type="RefSeq" id="WP_324669507.1">
    <property type="nucleotide sequence ID" value="NZ_CP141614.1"/>
</dbReference>
<sequence length="174" mass="18799">MDAVAAQNEGEILLTPEGLRRLEQELDYLRTVRRPQVANRIKQALEFGDISENAEYDAAKEEQATLEAQIARLEAILGRARVVEDDGLEGDGQLVTVGARVRLKDLETGEELEFTLVSPAEADPSESRLSYESPVGKAILGQRVGSVVEVDAPAGKLQYEVVAISRPGQGPTSG</sequence>
<evidence type="ECO:0000256" key="1">
    <source>
        <dbReference type="ARBA" id="ARBA00008213"/>
    </source>
</evidence>
<dbReference type="InterPro" id="IPR036953">
    <property type="entry name" value="GreA/GreB_C_sf"/>
</dbReference>
<evidence type="ECO:0000256" key="9">
    <source>
        <dbReference type="RuleBase" id="RU000556"/>
    </source>
</evidence>
<dbReference type="PROSITE" id="PS00829">
    <property type="entry name" value="GREAB_1"/>
    <property type="match status" value="1"/>
</dbReference>
<comment type="function">
    <text evidence="6 8 9">Necessary for efficient RNA polymerase transcription elongation past template-encoded arresting sites. The arresting sites in DNA have the property of trapping a certain fraction of elongating RNA polymerases that pass through, resulting in locked ternary complexes. Cleavage of the nascent transcript by cleavage factors such as GreA or GreB allows the resumption of elongation from the new 3'terminus. GreA releases sequences of 2 to 3 nucleotides.</text>
</comment>
<evidence type="ECO:0000256" key="4">
    <source>
        <dbReference type="ARBA" id="ARBA00023125"/>
    </source>
</evidence>
<feature type="domain" description="Transcription elongation factor GreA/GreB C-terminal" evidence="10">
    <location>
        <begin position="94"/>
        <end position="165"/>
    </location>
</feature>
<organism evidence="12 13">
    <name type="scientific">Geochorda subterranea</name>
    <dbReference type="NCBI Taxonomy" id="3109564"/>
    <lineage>
        <taxon>Bacteria</taxon>
        <taxon>Bacillati</taxon>
        <taxon>Bacillota</taxon>
        <taxon>Limnochordia</taxon>
        <taxon>Limnochordales</taxon>
        <taxon>Geochordaceae</taxon>
        <taxon>Geochorda</taxon>
    </lineage>
</organism>
<dbReference type="EMBL" id="CP141614">
    <property type="protein sequence ID" value="WRP15117.1"/>
    <property type="molecule type" value="Genomic_DNA"/>
</dbReference>
<evidence type="ECO:0000256" key="3">
    <source>
        <dbReference type="ARBA" id="ARBA00023015"/>
    </source>
</evidence>
<evidence type="ECO:0000313" key="13">
    <source>
        <dbReference type="Proteomes" id="UP001333102"/>
    </source>
</evidence>
<dbReference type="PANTHER" id="PTHR30437">
    <property type="entry name" value="TRANSCRIPTION ELONGATION FACTOR GREA"/>
    <property type="match status" value="1"/>
</dbReference>
<dbReference type="HAMAP" id="MF_00105">
    <property type="entry name" value="GreA_GreB"/>
    <property type="match status" value="1"/>
</dbReference>
<feature type="domain" description="Transcription elongation factor GreA/GreB N-terminal" evidence="11">
    <location>
        <begin position="12"/>
        <end position="82"/>
    </location>
</feature>
<gene>
    <name evidence="8 12" type="primary">greA</name>
    <name evidence="12" type="ORF">VLY81_02785</name>
</gene>
<evidence type="ECO:0000259" key="10">
    <source>
        <dbReference type="Pfam" id="PF01272"/>
    </source>
</evidence>
<dbReference type="NCBIfam" id="TIGR01462">
    <property type="entry name" value="greA"/>
    <property type="match status" value="1"/>
</dbReference>
<evidence type="ECO:0000259" key="11">
    <source>
        <dbReference type="Pfam" id="PF03449"/>
    </source>
</evidence>
<dbReference type="PIRSF" id="PIRSF006092">
    <property type="entry name" value="GreA_GreB"/>
    <property type="match status" value="1"/>
</dbReference>
<dbReference type="Gene3D" id="3.10.50.30">
    <property type="entry name" value="Transcription elongation factor, GreA/GreB, C-terminal domain"/>
    <property type="match status" value="1"/>
</dbReference>
<dbReference type="Gene3D" id="1.10.287.180">
    <property type="entry name" value="Transcription elongation factor, GreA/GreB, N-terminal domain"/>
    <property type="match status" value="1"/>
</dbReference>
<dbReference type="InterPro" id="IPR001437">
    <property type="entry name" value="Tscrpt_elong_fac_GreA/B_C"/>
</dbReference>
<dbReference type="GO" id="GO:0003746">
    <property type="term" value="F:translation elongation factor activity"/>
    <property type="evidence" value="ECO:0007669"/>
    <property type="project" value="UniProtKB-KW"/>
</dbReference>
<dbReference type="SUPFAM" id="SSF46557">
    <property type="entry name" value="GreA transcript cleavage protein, N-terminal domain"/>
    <property type="match status" value="1"/>
</dbReference>
<evidence type="ECO:0000256" key="5">
    <source>
        <dbReference type="ARBA" id="ARBA00023163"/>
    </source>
</evidence>
<dbReference type="InterPro" id="IPR023459">
    <property type="entry name" value="Tscrpt_elong_fac_GreA/B_fam"/>
</dbReference>
<evidence type="ECO:0000256" key="8">
    <source>
        <dbReference type="HAMAP-Rule" id="MF_00105"/>
    </source>
</evidence>
<dbReference type="PANTHER" id="PTHR30437:SF4">
    <property type="entry name" value="TRANSCRIPTION ELONGATION FACTOR GREA"/>
    <property type="match status" value="1"/>
</dbReference>
<keyword evidence="3 8" id="KW-0805">Transcription regulation</keyword>
<keyword evidence="5 8" id="KW-0804">Transcription</keyword>
<protein>
    <recommendedName>
        <fullName evidence="2 8">Transcription elongation factor GreA</fullName>
    </recommendedName>
    <alternativeName>
        <fullName evidence="7 8">Transcript cleavage factor GreA</fullName>
    </alternativeName>
</protein>
<dbReference type="InterPro" id="IPR022691">
    <property type="entry name" value="Tscrpt_elong_fac_GreA/B_N"/>
</dbReference>
<evidence type="ECO:0000256" key="7">
    <source>
        <dbReference type="ARBA" id="ARBA00030776"/>
    </source>
</evidence>
<dbReference type="Proteomes" id="UP001333102">
    <property type="component" value="Chromosome"/>
</dbReference>
<dbReference type="InterPro" id="IPR036805">
    <property type="entry name" value="Tscrpt_elong_fac_GreA/B_N_sf"/>
</dbReference>
<keyword evidence="4 8" id="KW-0238">DNA-binding</keyword>
<dbReference type="InterPro" id="IPR006359">
    <property type="entry name" value="Tscrpt_elong_fac_GreA"/>
</dbReference>
<dbReference type="Pfam" id="PF01272">
    <property type="entry name" value="GreA_GreB"/>
    <property type="match status" value="1"/>
</dbReference>
<evidence type="ECO:0000313" key="12">
    <source>
        <dbReference type="EMBL" id="WRP15117.1"/>
    </source>
</evidence>
<evidence type="ECO:0000256" key="6">
    <source>
        <dbReference type="ARBA" id="ARBA00024916"/>
    </source>
</evidence>
<keyword evidence="12" id="KW-0648">Protein biosynthesis</keyword>
<keyword evidence="13" id="KW-1185">Reference proteome</keyword>
<proteinExistence type="inferred from homology"/>
<dbReference type="InterPro" id="IPR018151">
    <property type="entry name" value="TF_GreA/GreB_CS"/>
</dbReference>